<gene>
    <name evidence="3" type="ORF">B7Y86_04940</name>
</gene>
<dbReference type="PANTHER" id="PTHR31793">
    <property type="entry name" value="4-HYDROXYBENZOYL-COA THIOESTERASE FAMILY MEMBER"/>
    <property type="match status" value="1"/>
</dbReference>
<dbReference type="SUPFAM" id="SSF54637">
    <property type="entry name" value="Thioesterase/thiol ester dehydrase-isomerase"/>
    <property type="match status" value="1"/>
</dbReference>
<dbReference type="PANTHER" id="PTHR31793:SF24">
    <property type="entry name" value="LONG-CHAIN ACYL-COA THIOESTERASE FADM"/>
    <property type="match status" value="1"/>
</dbReference>
<dbReference type="Pfam" id="PF13279">
    <property type="entry name" value="4HBT_2"/>
    <property type="match status" value="1"/>
</dbReference>
<sequence length="144" mass="15872">MTAALSGQVFTVERRVRFADCDTAGIVFFPRYFEMLNGVVEDWFAQALGVSFRELHMNRGVSVPTAAIEARFIAPSRLEDELTATLTVTRLGGASCSLRHRIHAGDQLRFEATQTLVFVGSSLKPEPWPDELRAGIAPFLETAA</sequence>
<proteinExistence type="inferred from homology"/>
<dbReference type="CDD" id="cd00586">
    <property type="entry name" value="4HBT"/>
    <property type="match status" value="1"/>
</dbReference>
<dbReference type="Gene3D" id="3.10.129.10">
    <property type="entry name" value="Hotdog Thioesterase"/>
    <property type="match status" value="1"/>
</dbReference>
<evidence type="ECO:0000256" key="1">
    <source>
        <dbReference type="ARBA" id="ARBA00005953"/>
    </source>
</evidence>
<comment type="caution">
    <text evidence="3">The sequence shown here is derived from an EMBL/GenBank/DDBJ whole genome shotgun (WGS) entry which is preliminary data.</text>
</comment>
<organism evidence="3 4">
    <name type="scientific">Brevundimonas subvibrioides</name>
    <dbReference type="NCBI Taxonomy" id="74313"/>
    <lineage>
        <taxon>Bacteria</taxon>
        <taxon>Pseudomonadati</taxon>
        <taxon>Pseudomonadota</taxon>
        <taxon>Alphaproteobacteria</taxon>
        <taxon>Caulobacterales</taxon>
        <taxon>Caulobacteraceae</taxon>
        <taxon>Brevundimonas</taxon>
    </lineage>
</organism>
<evidence type="ECO:0000313" key="4">
    <source>
        <dbReference type="Proteomes" id="UP000216147"/>
    </source>
</evidence>
<dbReference type="InterPro" id="IPR008272">
    <property type="entry name" value="HB-CoA_thioesterase_AS"/>
</dbReference>
<protein>
    <submittedName>
        <fullName evidence="3">Uncharacterized protein</fullName>
    </submittedName>
</protein>
<evidence type="ECO:0000256" key="2">
    <source>
        <dbReference type="ARBA" id="ARBA00022801"/>
    </source>
</evidence>
<dbReference type="PROSITE" id="PS01328">
    <property type="entry name" value="4HBCOA_THIOESTERASE"/>
    <property type="match status" value="1"/>
</dbReference>
<comment type="similarity">
    <text evidence="1">Belongs to the 4-hydroxybenzoyl-CoA thioesterase family.</text>
</comment>
<dbReference type="Proteomes" id="UP000216147">
    <property type="component" value="Unassembled WGS sequence"/>
</dbReference>
<reference evidence="3 4" key="1">
    <citation type="submission" date="2017-03" db="EMBL/GenBank/DDBJ databases">
        <title>Lifting the veil on microbial sulfur biogeochemistry in mining wastewaters.</title>
        <authorList>
            <person name="Kantor R.S."/>
            <person name="Colenbrander Nelson T."/>
            <person name="Marshall S."/>
            <person name="Bennett D."/>
            <person name="Apte S."/>
            <person name="Camacho D."/>
            <person name="Thomas B.C."/>
            <person name="Warren L.A."/>
            <person name="Banfield J.F."/>
        </authorList>
    </citation>
    <scope>NUCLEOTIDE SEQUENCE [LARGE SCALE GENOMIC DNA]</scope>
    <source>
        <strain evidence="3">32-68-21</strain>
    </source>
</reference>
<dbReference type="InterPro" id="IPR050563">
    <property type="entry name" value="4-hydroxybenzoyl-CoA_TE"/>
</dbReference>
<accession>A0A258HM04</accession>
<dbReference type="GO" id="GO:0047617">
    <property type="term" value="F:fatty acyl-CoA hydrolase activity"/>
    <property type="evidence" value="ECO:0007669"/>
    <property type="project" value="TreeGrafter"/>
</dbReference>
<name>A0A258HM04_9CAUL</name>
<evidence type="ECO:0000313" key="3">
    <source>
        <dbReference type="EMBL" id="OYX57819.1"/>
    </source>
</evidence>
<dbReference type="AlphaFoldDB" id="A0A258HM04"/>
<dbReference type="EMBL" id="NCEQ01000004">
    <property type="protein sequence ID" value="OYX57819.1"/>
    <property type="molecule type" value="Genomic_DNA"/>
</dbReference>
<dbReference type="InterPro" id="IPR029069">
    <property type="entry name" value="HotDog_dom_sf"/>
</dbReference>
<keyword evidence="2" id="KW-0378">Hydrolase</keyword>